<gene>
    <name evidence="3" type="ORF">NMOB1V02_LOCUS12802</name>
</gene>
<evidence type="ECO:0000313" key="3">
    <source>
        <dbReference type="EMBL" id="CAD7285200.1"/>
    </source>
</evidence>
<reference evidence="3" key="1">
    <citation type="submission" date="2020-11" db="EMBL/GenBank/DDBJ databases">
        <authorList>
            <person name="Tran Van P."/>
        </authorList>
    </citation>
    <scope>NUCLEOTIDE SEQUENCE</scope>
</reference>
<dbReference type="AlphaFoldDB" id="A0A7R9C2P5"/>
<feature type="signal peptide" evidence="2">
    <location>
        <begin position="1"/>
        <end position="16"/>
    </location>
</feature>
<accession>A0A7R9C2P5</accession>
<keyword evidence="1" id="KW-0472">Membrane</keyword>
<evidence type="ECO:0000256" key="1">
    <source>
        <dbReference type="SAM" id="Phobius"/>
    </source>
</evidence>
<feature type="non-terminal residue" evidence="3">
    <location>
        <position position="1"/>
    </location>
</feature>
<sequence>MFKIASLVLMVVVVLAWNDDCVNVGDKYYCEDICEARYASYYNDEVIFVGRVLNLQCVLMRHLKKVTLTTQVWCRGTVTERVQKIVTPWWYCQGMDKTKTTSTSKTSVTVSTKTISTTPMTDYTTVDSSVVLEMSTEVSTSVSTMQTTISAPTSTVFVPGPVPEIPLVVEMNEPIERVMVTYEPKQSGHIWPFYLLIGLVIFCILLLAILSALIYLKWRPVREIVNSVEDTIRIYNPFFSDGAEEEEAGENRNVTYG</sequence>
<organism evidence="3">
    <name type="scientific">Notodromas monacha</name>
    <dbReference type="NCBI Taxonomy" id="399045"/>
    <lineage>
        <taxon>Eukaryota</taxon>
        <taxon>Metazoa</taxon>
        <taxon>Ecdysozoa</taxon>
        <taxon>Arthropoda</taxon>
        <taxon>Crustacea</taxon>
        <taxon>Oligostraca</taxon>
        <taxon>Ostracoda</taxon>
        <taxon>Podocopa</taxon>
        <taxon>Podocopida</taxon>
        <taxon>Cypridocopina</taxon>
        <taxon>Cypridoidea</taxon>
        <taxon>Cyprididae</taxon>
        <taxon>Notodromas</taxon>
    </lineage>
</organism>
<keyword evidence="1" id="KW-0812">Transmembrane</keyword>
<feature type="transmembrane region" description="Helical" evidence="1">
    <location>
        <begin position="191"/>
        <end position="216"/>
    </location>
</feature>
<dbReference type="Proteomes" id="UP000678499">
    <property type="component" value="Unassembled WGS sequence"/>
</dbReference>
<dbReference type="EMBL" id="CAJPEX010012467">
    <property type="protein sequence ID" value="CAG0925352.1"/>
    <property type="molecule type" value="Genomic_DNA"/>
</dbReference>
<evidence type="ECO:0000313" key="4">
    <source>
        <dbReference type="Proteomes" id="UP000678499"/>
    </source>
</evidence>
<evidence type="ECO:0000256" key="2">
    <source>
        <dbReference type="SAM" id="SignalP"/>
    </source>
</evidence>
<dbReference type="EMBL" id="OA894504">
    <property type="protein sequence ID" value="CAD7285200.1"/>
    <property type="molecule type" value="Genomic_DNA"/>
</dbReference>
<proteinExistence type="predicted"/>
<protein>
    <submittedName>
        <fullName evidence="3">Uncharacterized protein</fullName>
    </submittedName>
</protein>
<name>A0A7R9C2P5_9CRUS</name>
<keyword evidence="4" id="KW-1185">Reference proteome</keyword>
<keyword evidence="1" id="KW-1133">Transmembrane helix</keyword>
<feature type="chain" id="PRO_5036210464" evidence="2">
    <location>
        <begin position="17"/>
        <end position="257"/>
    </location>
</feature>
<keyword evidence="2" id="KW-0732">Signal</keyword>